<organism evidence="2 3">
    <name type="scientific">Hermanssonia centrifuga</name>
    <dbReference type="NCBI Taxonomy" id="98765"/>
    <lineage>
        <taxon>Eukaryota</taxon>
        <taxon>Fungi</taxon>
        <taxon>Dikarya</taxon>
        <taxon>Basidiomycota</taxon>
        <taxon>Agaricomycotina</taxon>
        <taxon>Agaricomycetes</taxon>
        <taxon>Polyporales</taxon>
        <taxon>Meruliaceae</taxon>
        <taxon>Hermanssonia</taxon>
    </lineage>
</organism>
<feature type="compositionally biased region" description="Basic residues" evidence="1">
    <location>
        <begin position="161"/>
        <end position="171"/>
    </location>
</feature>
<name>A0A2R6NQG4_9APHY</name>
<gene>
    <name evidence="2" type="ORF">PHLCEN_2v9861</name>
</gene>
<feature type="region of interest" description="Disordered" evidence="1">
    <location>
        <begin position="151"/>
        <end position="174"/>
    </location>
</feature>
<evidence type="ECO:0000256" key="1">
    <source>
        <dbReference type="SAM" id="MobiDB-lite"/>
    </source>
</evidence>
<feature type="compositionally biased region" description="Low complexity" evidence="1">
    <location>
        <begin position="263"/>
        <end position="281"/>
    </location>
</feature>
<keyword evidence="3" id="KW-1185">Reference proteome</keyword>
<protein>
    <submittedName>
        <fullName evidence="2">Uncharacterized protein</fullName>
    </submittedName>
</protein>
<evidence type="ECO:0000313" key="3">
    <source>
        <dbReference type="Proteomes" id="UP000186601"/>
    </source>
</evidence>
<dbReference type="OrthoDB" id="3255924at2759"/>
<dbReference type="Proteomes" id="UP000186601">
    <property type="component" value="Unassembled WGS sequence"/>
</dbReference>
<feature type="region of interest" description="Disordered" evidence="1">
    <location>
        <begin position="24"/>
        <end position="84"/>
    </location>
</feature>
<dbReference type="AlphaFoldDB" id="A0A2R6NQG4"/>
<feature type="compositionally biased region" description="Low complexity" evidence="1">
    <location>
        <begin position="307"/>
        <end position="327"/>
    </location>
</feature>
<proteinExistence type="predicted"/>
<dbReference type="EMBL" id="MLYV02000989">
    <property type="protein sequence ID" value="PSR74449.1"/>
    <property type="molecule type" value="Genomic_DNA"/>
</dbReference>
<feature type="region of interest" description="Disordered" evidence="1">
    <location>
        <begin position="186"/>
        <end position="391"/>
    </location>
</feature>
<evidence type="ECO:0000313" key="2">
    <source>
        <dbReference type="EMBL" id="PSR74449.1"/>
    </source>
</evidence>
<feature type="compositionally biased region" description="Basic and acidic residues" evidence="1">
    <location>
        <begin position="222"/>
        <end position="243"/>
    </location>
</feature>
<accession>A0A2R6NQG4</accession>
<sequence>MDHFSWADSVQAIFGPCLACWGSRPKDNEDDEEHGPAFVPRARSDELEGLLASTDDADDLGDAETLSLHSNIGDRDRRRRKHRQPRKGIRVFGFDLFGRPPIHLPEEEEEDTGISHRRIRTISASTLDSDAAPLDPSTIDELSVAHLTESIVQREEERRRREEKRRRRKEKKERARLALAMALERGEAEFEGFQGSGPTSGYPQSTFHTTGTESLDTPSTSTHDDFGPFEQGRRDMDVDHADFGAEPYTPSRRERGVNGSSGTGSDSRSRTSASVSSPDPSQYNHHYTSQAPPPDRPQRKKRRSSRHSTSSASQSISIPSPVPQQTSFPAIAEHEQGLPLQRSETLPAEFGINDPTDDSANGFPIVGLRGVPRRKSSQATSGAFLARRGDD</sequence>
<reference evidence="2 3" key="1">
    <citation type="submission" date="2018-02" db="EMBL/GenBank/DDBJ databases">
        <title>Genome sequence of the basidiomycete white-rot fungus Phlebia centrifuga.</title>
        <authorList>
            <person name="Granchi Z."/>
            <person name="Peng M."/>
            <person name="de Vries R.P."/>
            <person name="Hilden K."/>
            <person name="Makela M.R."/>
            <person name="Grigoriev I."/>
            <person name="Riley R."/>
        </authorList>
    </citation>
    <scope>NUCLEOTIDE SEQUENCE [LARGE SCALE GENOMIC DNA]</scope>
    <source>
        <strain evidence="2 3">FBCC195</strain>
    </source>
</reference>
<comment type="caution">
    <text evidence="2">The sequence shown here is derived from an EMBL/GenBank/DDBJ whole genome shotgun (WGS) entry which is preliminary data.</text>
</comment>
<feature type="compositionally biased region" description="Polar residues" evidence="1">
    <location>
        <begin position="196"/>
        <end position="221"/>
    </location>
</feature>